<dbReference type="Pfam" id="PF18962">
    <property type="entry name" value="Por_Secre_tail"/>
    <property type="match status" value="1"/>
</dbReference>
<protein>
    <submittedName>
        <fullName evidence="2">T9SS type A sorting domain-containing protein</fullName>
    </submittedName>
</protein>
<gene>
    <name evidence="2" type="ORF">JKP34_13435</name>
</gene>
<reference evidence="2" key="1">
    <citation type="submission" date="2021-01" db="EMBL/GenBank/DDBJ databases">
        <title>Marivirga sp. nov., isolated from intertidal surface sediments.</title>
        <authorList>
            <person name="Zhang M."/>
        </authorList>
    </citation>
    <scope>NUCLEOTIDE SEQUENCE</scope>
    <source>
        <strain evidence="2">SM1354</strain>
    </source>
</reference>
<name>A0A937DKP6_9BACT</name>
<dbReference type="AlphaFoldDB" id="A0A937DKP6"/>
<dbReference type="Proteomes" id="UP000642920">
    <property type="component" value="Unassembled WGS sequence"/>
</dbReference>
<accession>A0A937DKP6</accession>
<comment type="caution">
    <text evidence="2">The sequence shown here is derived from an EMBL/GenBank/DDBJ whole genome shotgun (WGS) entry which is preliminary data.</text>
</comment>
<dbReference type="Pfam" id="PF17164">
    <property type="entry name" value="DUF5122"/>
    <property type="match status" value="4"/>
</dbReference>
<evidence type="ECO:0000313" key="2">
    <source>
        <dbReference type="EMBL" id="MBL0766264.1"/>
    </source>
</evidence>
<dbReference type="SUPFAM" id="SSF101898">
    <property type="entry name" value="NHL repeat"/>
    <property type="match status" value="1"/>
</dbReference>
<dbReference type="NCBIfam" id="TIGR02608">
    <property type="entry name" value="delta_60_rpt"/>
    <property type="match status" value="3"/>
</dbReference>
<sequence>MSKSKKTIILIIFCFKFTSQIFGQYIENDFSPAFTREAHISYSHMQGDKIVIGGRFNQVNQFNTNGIVILNEDGTVYRAPNNEILNQISYVNVLSSTDSLALIKDSDQSRDYLYNFVSNEVEEITFDSYLYSGLISPDNNYIFGIFYEKSLDEFVVKKYNLDGTLDENFDIVRLNNWVSGLTYLNDGSLIVFGYFDQVNDTDINKMVKISNSGKVDDSFNAGEASNNIEKVYENNVGDLFVSGYITSFDNNPVSGGLIKLNNKGQFDNSFSLGPTGNTFSRVTDIKFDNNNKILVTGYSISSESMHKVIRIRMDGSFDSSFNMPETSNEISYFTGPSFLESLSNNNTLLLGNFLSIDKNFAPSSGVINSNGQFDGYNVALKSPGHISTSAKQTDGKILVSGNFGFINDKEIYRIARISQNGDVDNSFMLDSNIHIQDLTNVILQNDNKIIISGYFEVGNSSNIRQIIRLLPDGNLDYTFDADIYISSDVPIAYDYRTKDVYALNPYVKNDIIRTDSLGAKDLNFSTENVFPNDFRITSIFPDINGEIFVSGYTYVNGSLTGGELYKINKEGILIEDFVVNNIPQSITDLKRISNGTIIYVGGFVTSFSSTDPNPIYFINNEGEIIDQTSFATRGANNVSDNVVFEIVLNKDSTEALLLGRFEMINEHQSGQVAHINLSGTVDKEFTFYVKGQTNTGIIYDQKLSFFGNFSILTDSAKYSAGQINLKNYIPDILGTSSELSILEDSVLLVEASILDIVDLDDTDHNLIALPGDNYSVSNNNEIRPDTNYFGNLSIPIRVTDTKDTSDIYNIELVIIAVNDAPSLVDYTEFEIFEDSSFNITLNNLIIEDPDSEIQNLTFTIFESEHYTIENQETIVPEENYFGELNIHIVLSDGIDESDSYYIPIEVLAVNDAPIIQGITSEIAIAKNFSYEFKIEDINIFDPDNSIEDLALVIFDGENYTHNDNVITPDQNFGGTLSVNFSVNDGADSSNKFVLPIIVSSILSNKDLSSFDQSGIFPNPTNGIVNIQIDDAYIGNLIIIIHDSNGKEIANRSHNKTSQSEVFSLNTQEFQNGLYLLKIKSENDRFAESHKIVVKK</sequence>
<dbReference type="InterPro" id="IPR026444">
    <property type="entry name" value="Secre_tail"/>
</dbReference>
<keyword evidence="3" id="KW-1185">Reference proteome</keyword>
<dbReference type="Gene3D" id="2.80.10.50">
    <property type="match status" value="2"/>
</dbReference>
<dbReference type="RefSeq" id="WP_201922430.1">
    <property type="nucleotide sequence ID" value="NZ_JAERQG010000003.1"/>
</dbReference>
<feature type="domain" description="Secretion system C-terminal sorting" evidence="1">
    <location>
        <begin position="1015"/>
        <end position="1092"/>
    </location>
</feature>
<proteinExistence type="predicted"/>
<dbReference type="NCBIfam" id="TIGR04183">
    <property type="entry name" value="Por_Secre_tail"/>
    <property type="match status" value="1"/>
</dbReference>
<dbReference type="InterPro" id="IPR013431">
    <property type="entry name" value="Delta_60_rpt"/>
</dbReference>
<evidence type="ECO:0000259" key="1">
    <source>
        <dbReference type="Pfam" id="PF18962"/>
    </source>
</evidence>
<evidence type="ECO:0000313" key="3">
    <source>
        <dbReference type="Proteomes" id="UP000642920"/>
    </source>
</evidence>
<dbReference type="EMBL" id="JAERQG010000003">
    <property type="protein sequence ID" value="MBL0766264.1"/>
    <property type="molecule type" value="Genomic_DNA"/>
</dbReference>
<organism evidence="2 3">
    <name type="scientific">Marivirga atlantica</name>
    <dbReference type="NCBI Taxonomy" id="1548457"/>
    <lineage>
        <taxon>Bacteria</taxon>
        <taxon>Pseudomonadati</taxon>
        <taxon>Bacteroidota</taxon>
        <taxon>Cytophagia</taxon>
        <taxon>Cytophagales</taxon>
        <taxon>Marivirgaceae</taxon>
        <taxon>Marivirga</taxon>
    </lineage>
</organism>
<dbReference type="SUPFAM" id="SSF63829">
    <property type="entry name" value="Calcium-dependent phosphotriesterase"/>
    <property type="match status" value="1"/>
</dbReference>